<dbReference type="AlphaFoldDB" id="A0A8S2XZ09"/>
<dbReference type="PANTHER" id="PTHR24412:SF441">
    <property type="entry name" value="KELCH-LIKE PROTEIN 28"/>
    <property type="match status" value="1"/>
</dbReference>
<evidence type="ECO:0000313" key="6">
    <source>
        <dbReference type="Proteomes" id="UP000682733"/>
    </source>
</evidence>
<dbReference type="EMBL" id="CAJOBA010101331">
    <property type="protein sequence ID" value="CAF4521305.1"/>
    <property type="molecule type" value="Genomic_DNA"/>
</dbReference>
<feature type="domain" description="BACK" evidence="3">
    <location>
        <begin position="2"/>
        <end position="82"/>
    </location>
</feature>
<evidence type="ECO:0000313" key="5">
    <source>
        <dbReference type="EMBL" id="CAF4521305.1"/>
    </source>
</evidence>
<dbReference type="Proteomes" id="UP000677228">
    <property type="component" value="Unassembled WGS sequence"/>
</dbReference>
<proteinExistence type="predicted"/>
<dbReference type="EMBL" id="CAJNOK010070536">
    <property type="protein sequence ID" value="CAF1662013.1"/>
    <property type="molecule type" value="Genomic_DNA"/>
</dbReference>
<protein>
    <recommendedName>
        <fullName evidence="3">BACK domain-containing protein</fullName>
    </recommendedName>
</protein>
<dbReference type="PANTHER" id="PTHR24412">
    <property type="entry name" value="KELCH PROTEIN"/>
    <property type="match status" value="1"/>
</dbReference>
<gene>
    <name evidence="4" type="ORF">OVA965_LOCUS45330</name>
    <name evidence="5" type="ORF">TMI583_LOCUS48728</name>
</gene>
<dbReference type="SMART" id="SM00875">
    <property type="entry name" value="BACK"/>
    <property type="match status" value="1"/>
</dbReference>
<feature type="non-terminal residue" evidence="5">
    <location>
        <position position="1"/>
    </location>
</feature>
<organism evidence="5 6">
    <name type="scientific">Didymodactylos carnosus</name>
    <dbReference type="NCBI Taxonomy" id="1234261"/>
    <lineage>
        <taxon>Eukaryota</taxon>
        <taxon>Metazoa</taxon>
        <taxon>Spiralia</taxon>
        <taxon>Gnathifera</taxon>
        <taxon>Rotifera</taxon>
        <taxon>Eurotatoria</taxon>
        <taxon>Bdelloidea</taxon>
        <taxon>Philodinida</taxon>
        <taxon>Philodinidae</taxon>
        <taxon>Didymodactylos</taxon>
    </lineage>
</organism>
<evidence type="ECO:0000259" key="3">
    <source>
        <dbReference type="SMART" id="SM00875"/>
    </source>
</evidence>
<keyword evidence="2" id="KW-0677">Repeat</keyword>
<dbReference type="Pfam" id="PF07707">
    <property type="entry name" value="BACK"/>
    <property type="match status" value="1"/>
</dbReference>
<reference evidence="5" key="1">
    <citation type="submission" date="2021-02" db="EMBL/GenBank/DDBJ databases">
        <authorList>
            <person name="Nowell W R."/>
        </authorList>
    </citation>
    <scope>NUCLEOTIDE SEQUENCE</scope>
</reference>
<evidence type="ECO:0000256" key="1">
    <source>
        <dbReference type="ARBA" id="ARBA00022441"/>
    </source>
</evidence>
<dbReference type="Gene3D" id="1.25.40.420">
    <property type="match status" value="1"/>
</dbReference>
<evidence type="ECO:0000313" key="4">
    <source>
        <dbReference type="EMBL" id="CAF1662013.1"/>
    </source>
</evidence>
<dbReference type="InterPro" id="IPR011705">
    <property type="entry name" value="BACK"/>
</dbReference>
<comment type="caution">
    <text evidence="5">The sequence shown here is derived from an EMBL/GenBank/DDBJ whole genome shotgun (WGS) entry which is preliminary data.</text>
</comment>
<dbReference type="Proteomes" id="UP000682733">
    <property type="component" value="Unassembled WGS sequence"/>
</dbReference>
<evidence type="ECO:0000256" key="2">
    <source>
        <dbReference type="ARBA" id="ARBA00022737"/>
    </source>
</evidence>
<name>A0A8S2XZ09_9BILA</name>
<keyword evidence="1" id="KW-0880">Kelch repeat</keyword>
<accession>A0A8S2XZ09</accession>
<sequence>MYIVNHFMLLYEQNLFVYLNEHTLMEILSDDNLDIPKEEYVFDTIIKWVNFDFNEREQYFQSLFKFIRLNSISDIDYVTKYMRNEKLIETHPTCLKILKDFYSNNFTADLLGPIRPSTQIRYHLLLIELLDENICDGEDEK</sequence>